<dbReference type="GeneID" id="54348530"/>
<evidence type="ECO:0000313" key="2">
    <source>
        <dbReference type="EMBL" id="KAF1933529.1"/>
    </source>
</evidence>
<reference evidence="2" key="1">
    <citation type="journal article" date="2020" name="Stud. Mycol.">
        <title>101 Dothideomycetes genomes: a test case for predicting lifestyles and emergence of pathogens.</title>
        <authorList>
            <person name="Haridas S."/>
            <person name="Albert R."/>
            <person name="Binder M."/>
            <person name="Bloem J."/>
            <person name="Labutti K."/>
            <person name="Salamov A."/>
            <person name="Andreopoulos B."/>
            <person name="Baker S."/>
            <person name="Barry K."/>
            <person name="Bills G."/>
            <person name="Bluhm B."/>
            <person name="Cannon C."/>
            <person name="Castanera R."/>
            <person name="Culley D."/>
            <person name="Daum C."/>
            <person name="Ezra D."/>
            <person name="Gonzalez J."/>
            <person name="Henrissat B."/>
            <person name="Kuo A."/>
            <person name="Liang C."/>
            <person name="Lipzen A."/>
            <person name="Lutzoni F."/>
            <person name="Magnuson J."/>
            <person name="Mondo S."/>
            <person name="Nolan M."/>
            <person name="Ohm R."/>
            <person name="Pangilinan J."/>
            <person name="Park H.-J."/>
            <person name="Ramirez L."/>
            <person name="Alfaro M."/>
            <person name="Sun H."/>
            <person name="Tritt A."/>
            <person name="Yoshinaga Y."/>
            <person name="Zwiers L.-H."/>
            <person name="Turgeon B."/>
            <person name="Goodwin S."/>
            <person name="Spatafora J."/>
            <person name="Crous P."/>
            <person name="Grigoriev I."/>
        </authorList>
    </citation>
    <scope>NUCLEOTIDE SEQUENCE</scope>
    <source>
        <strain evidence="2">CBS 183.55</strain>
    </source>
</reference>
<name>A0A6A5S166_9PLEO</name>
<keyword evidence="1" id="KW-1133">Transmembrane helix</keyword>
<keyword evidence="1" id="KW-0812">Transmembrane</keyword>
<dbReference type="RefSeq" id="XP_033453777.1">
    <property type="nucleotide sequence ID" value="XM_033590862.1"/>
</dbReference>
<sequence>MLLLLHWSYFLQSLAFAYRGLLYSLLRVTSLILVLSLCLAFGNFCQAGHMAKPPLTRDRPGMWQSHL</sequence>
<dbReference type="EMBL" id="ML978957">
    <property type="protein sequence ID" value="KAF1933529.1"/>
    <property type="molecule type" value="Genomic_DNA"/>
</dbReference>
<proteinExistence type="predicted"/>
<evidence type="ECO:0000313" key="3">
    <source>
        <dbReference type="Proteomes" id="UP000800082"/>
    </source>
</evidence>
<gene>
    <name evidence="2" type="ORF">M421DRAFT_415869</name>
</gene>
<keyword evidence="3" id="KW-1185">Reference proteome</keyword>
<accession>A0A6A5S166</accession>
<keyword evidence="1" id="KW-0472">Membrane</keyword>
<dbReference type="Proteomes" id="UP000800082">
    <property type="component" value="Unassembled WGS sequence"/>
</dbReference>
<protein>
    <submittedName>
        <fullName evidence="2">Uncharacterized protein</fullName>
    </submittedName>
</protein>
<dbReference type="AlphaFoldDB" id="A0A6A5S166"/>
<evidence type="ECO:0000256" key="1">
    <source>
        <dbReference type="SAM" id="Phobius"/>
    </source>
</evidence>
<feature type="transmembrane region" description="Helical" evidence="1">
    <location>
        <begin position="25"/>
        <end position="45"/>
    </location>
</feature>
<organism evidence="2 3">
    <name type="scientific">Didymella exigua CBS 183.55</name>
    <dbReference type="NCBI Taxonomy" id="1150837"/>
    <lineage>
        <taxon>Eukaryota</taxon>
        <taxon>Fungi</taxon>
        <taxon>Dikarya</taxon>
        <taxon>Ascomycota</taxon>
        <taxon>Pezizomycotina</taxon>
        <taxon>Dothideomycetes</taxon>
        <taxon>Pleosporomycetidae</taxon>
        <taxon>Pleosporales</taxon>
        <taxon>Pleosporineae</taxon>
        <taxon>Didymellaceae</taxon>
        <taxon>Didymella</taxon>
    </lineage>
</organism>